<feature type="compositionally biased region" description="Basic and acidic residues" evidence="1">
    <location>
        <begin position="101"/>
        <end position="111"/>
    </location>
</feature>
<keyword evidence="2" id="KW-0732">Signal</keyword>
<name>A0AAD4GR14_ASPNN</name>
<evidence type="ECO:0000313" key="3">
    <source>
        <dbReference type="EMBL" id="KAF9884938.1"/>
    </source>
</evidence>
<proteinExistence type="predicted"/>
<feature type="signal peptide" evidence="2">
    <location>
        <begin position="1"/>
        <end position="21"/>
    </location>
</feature>
<evidence type="ECO:0000256" key="2">
    <source>
        <dbReference type="SAM" id="SignalP"/>
    </source>
</evidence>
<comment type="caution">
    <text evidence="3">The sequence shown here is derived from an EMBL/GenBank/DDBJ whole genome shotgun (WGS) entry which is preliminary data.</text>
</comment>
<dbReference type="EMBL" id="VCAU01000108">
    <property type="protein sequence ID" value="KAF9884938.1"/>
    <property type="molecule type" value="Genomic_DNA"/>
</dbReference>
<organism evidence="3 4">
    <name type="scientific">Aspergillus nanangensis</name>
    <dbReference type="NCBI Taxonomy" id="2582783"/>
    <lineage>
        <taxon>Eukaryota</taxon>
        <taxon>Fungi</taxon>
        <taxon>Dikarya</taxon>
        <taxon>Ascomycota</taxon>
        <taxon>Pezizomycotina</taxon>
        <taxon>Eurotiomycetes</taxon>
        <taxon>Eurotiomycetidae</taxon>
        <taxon>Eurotiales</taxon>
        <taxon>Aspergillaceae</taxon>
        <taxon>Aspergillus</taxon>
        <taxon>Aspergillus subgen. Circumdati</taxon>
    </lineage>
</organism>
<accession>A0AAD4GR14</accession>
<dbReference type="AlphaFoldDB" id="A0AAD4GR14"/>
<protein>
    <recommendedName>
        <fullName evidence="5">GPI anchored protein</fullName>
    </recommendedName>
</protein>
<sequence length="192" mass="20055">MRVHQLLALSGLMLLSNVAIGAKLDHDDVPDRCWNVCGSLVGKAKQCDSMHDDDDRAEIQCICDWNQASSIIPLCEACIADYRNQDGGDDDDDDNGCDNSGNRDCDDRDDRDGIHDNEAYEILGSCTLTATSYNPAAATSAMSSTSTSPAATGATTTSGPDAQATDNAAHAASIPKAAPLAAVMGLGVLAYL</sequence>
<evidence type="ECO:0000313" key="4">
    <source>
        <dbReference type="Proteomes" id="UP001194746"/>
    </source>
</evidence>
<reference evidence="3" key="2">
    <citation type="submission" date="2020-02" db="EMBL/GenBank/DDBJ databases">
        <authorList>
            <person name="Gilchrist C.L.M."/>
            <person name="Chooi Y.-H."/>
        </authorList>
    </citation>
    <scope>NUCLEOTIDE SEQUENCE</scope>
    <source>
        <strain evidence="3">MST-FP2251</strain>
    </source>
</reference>
<gene>
    <name evidence="3" type="ORF">FE257_000929</name>
</gene>
<dbReference type="Proteomes" id="UP001194746">
    <property type="component" value="Unassembled WGS sequence"/>
</dbReference>
<reference evidence="3" key="1">
    <citation type="journal article" date="2019" name="Beilstein J. Org. Chem.">
        <title>Nanangenines: drimane sesquiterpenoids as the dominant metabolite cohort of a novel Australian fungus, Aspergillus nanangensis.</title>
        <authorList>
            <person name="Lacey H.J."/>
            <person name="Gilchrist C.L.M."/>
            <person name="Crombie A."/>
            <person name="Kalaitzis J.A."/>
            <person name="Vuong D."/>
            <person name="Rutledge P.J."/>
            <person name="Turner P."/>
            <person name="Pitt J.I."/>
            <person name="Lacey E."/>
            <person name="Chooi Y.H."/>
            <person name="Piggott A.M."/>
        </authorList>
    </citation>
    <scope>NUCLEOTIDE SEQUENCE</scope>
    <source>
        <strain evidence="3">MST-FP2251</strain>
    </source>
</reference>
<feature type="chain" id="PRO_5042137959" description="GPI anchored protein" evidence="2">
    <location>
        <begin position="22"/>
        <end position="192"/>
    </location>
</feature>
<keyword evidence="4" id="KW-1185">Reference proteome</keyword>
<evidence type="ECO:0000256" key="1">
    <source>
        <dbReference type="SAM" id="MobiDB-lite"/>
    </source>
</evidence>
<evidence type="ECO:0008006" key="5">
    <source>
        <dbReference type="Google" id="ProtNLM"/>
    </source>
</evidence>
<feature type="region of interest" description="Disordered" evidence="1">
    <location>
        <begin position="89"/>
        <end position="111"/>
    </location>
</feature>
<feature type="region of interest" description="Disordered" evidence="1">
    <location>
        <begin position="140"/>
        <end position="167"/>
    </location>
</feature>